<proteinExistence type="predicted"/>
<feature type="region of interest" description="Disordered" evidence="1">
    <location>
        <begin position="149"/>
        <end position="177"/>
    </location>
</feature>
<evidence type="ECO:0000313" key="3">
    <source>
        <dbReference type="Proteomes" id="UP001249851"/>
    </source>
</evidence>
<evidence type="ECO:0000313" key="2">
    <source>
        <dbReference type="EMBL" id="KAK2552980.1"/>
    </source>
</evidence>
<reference evidence="2" key="2">
    <citation type="journal article" date="2023" name="Science">
        <title>Genomic signatures of disease resistance in endangered staghorn corals.</title>
        <authorList>
            <person name="Vollmer S.V."/>
            <person name="Selwyn J.D."/>
            <person name="Despard B.A."/>
            <person name="Roesel C.L."/>
        </authorList>
    </citation>
    <scope>NUCLEOTIDE SEQUENCE</scope>
    <source>
        <strain evidence="2">K2</strain>
    </source>
</reference>
<dbReference type="Proteomes" id="UP001249851">
    <property type="component" value="Unassembled WGS sequence"/>
</dbReference>
<comment type="caution">
    <text evidence="2">The sequence shown here is derived from an EMBL/GenBank/DDBJ whole genome shotgun (WGS) entry which is preliminary data.</text>
</comment>
<sequence length="177" mass="20452">MPLSAAKFMTSLPAESIPKEAEITMKELAEHYRPLKQRTVRSETTKDKAGDLPPAAWILKTRFQILDSIMFQGRFYLITMRGREIRSNCPPSQQSIENQLHSFKLHIGLGLFSRELKVVKEQLGLLPKISELTHCLILSSELKKELEECKMRPSQESKPLTKKEKEYKVISKRNKTR</sequence>
<organism evidence="2 3">
    <name type="scientific">Acropora cervicornis</name>
    <name type="common">Staghorn coral</name>
    <dbReference type="NCBI Taxonomy" id="6130"/>
    <lineage>
        <taxon>Eukaryota</taxon>
        <taxon>Metazoa</taxon>
        <taxon>Cnidaria</taxon>
        <taxon>Anthozoa</taxon>
        <taxon>Hexacorallia</taxon>
        <taxon>Scleractinia</taxon>
        <taxon>Astrocoeniina</taxon>
        <taxon>Acroporidae</taxon>
        <taxon>Acropora</taxon>
    </lineage>
</organism>
<dbReference type="AlphaFoldDB" id="A0AAD9UX97"/>
<keyword evidence="3" id="KW-1185">Reference proteome</keyword>
<evidence type="ECO:0000256" key="1">
    <source>
        <dbReference type="SAM" id="MobiDB-lite"/>
    </source>
</evidence>
<reference evidence="2" key="1">
    <citation type="journal article" date="2023" name="G3 (Bethesda)">
        <title>Whole genome assembly and annotation of the endangered Caribbean coral Acropora cervicornis.</title>
        <authorList>
            <person name="Selwyn J.D."/>
            <person name="Vollmer S.V."/>
        </authorList>
    </citation>
    <scope>NUCLEOTIDE SEQUENCE</scope>
    <source>
        <strain evidence="2">K2</strain>
    </source>
</reference>
<name>A0AAD9UX97_ACRCE</name>
<feature type="compositionally biased region" description="Basic and acidic residues" evidence="1">
    <location>
        <begin position="149"/>
        <end position="169"/>
    </location>
</feature>
<protein>
    <submittedName>
        <fullName evidence="2">Uncharacterized protein</fullName>
    </submittedName>
</protein>
<gene>
    <name evidence="2" type="ORF">P5673_025692</name>
</gene>
<accession>A0AAD9UX97</accession>
<dbReference type="EMBL" id="JARQWQ010000081">
    <property type="protein sequence ID" value="KAK2552980.1"/>
    <property type="molecule type" value="Genomic_DNA"/>
</dbReference>